<feature type="compositionally biased region" description="Polar residues" evidence="4">
    <location>
        <begin position="1434"/>
        <end position="1445"/>
    </location>
</feature>
<feature type="compositionally biased region" description="Basic and acidic residues" evidence="4">
    <location>
        <begin position="909"/>
        <end position="942"/>
    </location>
</feature>
<reference evidence="6" key="1">
    <citation type="submission" date="2014-11" db="EMBL/GenBank/DDBJ databases">
        <authorList>
            <person name="Otto D Thomas"/>
            <person name="Naeem Raeece"/>
        </authorList>
    </citation>
    <scope>NUCLEOTIDE SEQUENCE</scope>
</reference>
<dbReference type="EMBL" id="CDMZ01005818">
    <property type="protein sequence ID" value="CEM54784.1"/>
    <property type="molecule type" value="Genomic_DNA"/>
</dbReference>
<feature type="region of interest" description="Disordered" evidence="4">
    <location>
        <begin position="894"/>
        <end position="1015"/>
    </location>
</feature>
<accession>A0A0G4IC53</accession>
<feature type="compositionally biased region" description="Basic and acidic residues" evidence="4">
    <location>
        <begin position="1508"/>
        <end position="1542"/>
    </location>
</feature>
<evidence type="ECO:0000256" key="2">
    <source>
        <dbReference type="ARBA" id="ARBA00022884"/>
    </source>
</evidence>
<evidence type="ECO:0000256" key="3">
    <source>
        <dbReference type="PROSITE-ProRule" id="PRU00176"/>
    </source>
</evidence>
<feature type="compositionally biased region" description="Low complexity" evidence="4">
    <location>
        <begin position="1495"/>
        <end position="1505"/>
    </location>
</feature>
<feature type="compositionally biased region" description="Low complexity" evidence="4">
    <location>
        <begin position="1282"/>
        <end position="1300"/>
    </location>
</feature>
<dbReference type="GO" id="GO:0003723">
    <property type="term" value="F:RNA binding"/>
    <property type="evidence" value="ECO:0007669"/>
    <property type="project" value="UniProtKB-UniRule"/>
</dbReference>
<evidence type="ECO:0000259" key="5">
    <source>
        <dbReference type="PROSITE" id="PS50102"/>
    </source>
</evidence>
<feature type="region of interest" description="Disordered" evidence="4">
    <location>
        <begin position="1094"/>
        <end position="1171"/>
    </location>
</feature>
<feature type="compositionally biased region" description="Basic and acidic residues" evidence="4">
    <location>
        <begin position="340"/>
        <end position="368"/>
    </location>
</feature>
<feature type="compositionally biased region" description="Basic and acidic residues" evidence="4">
    <location>
        <begin position="764"/>
        <end position="810"/>
    </location>
</feature>
<feature type="region of interest" description="Disordered" evidence="4">
    <location>
        <begin position="1048"/>
        <end position="1068"/>
    </location>
</feature>
<feature type="compositionally biased region" description="Basic and acidic residues" evidence="4">
    <location>
        <begin position="435"/>
        <end position="447"/>
    </location>
</feature>
<keyword evidence="2 3" id="KW-0694">RNA-binding</keyword>
<feature type="domain" description="RRM" evidence="5">
    <location>
        <begin position="1020"/>
        <end position="1100"/>
    </location>
</feature>
<dbReference type="SUPFAM" id="SSF54928">
    <property type="entry name" value="RNA-binding domain, RBD"/>
    <property type="match status" value="3"/>
</dbReference>
<dbReference type="SMART" id="SM00360">
    <property type="entry name" value="RRM"/>
    <property type="match status" value="3"/>
</dbReference>
<feature type="compositionally biased region" description="Low complexity" evidence="4">
    <location>
        <begin position="1360"/>
        <end position="1369"/>
    </location>
</feature>
<organism evidence="6">
    <name type="scientific">Chromera velia CCMP2878</name>
    <dbReference type="NCBI Taxonomy" id="1169474"/>
    <lineage>
        <taxon>Eukaryota</taxon>
        <taxon>Sar</taxon>
        <taxon>Alveolata</taxon>
        <taxon>Colpodellida</taxon>
        <taxon>Chromeraceae</taxon>
        <taxon>Chromera</taxon>
    </lineage>
</organism>
<feature type="compositionally biased region" description="Gly residues" evidence="4">
    <location>
        <begin position="654"/>
        <end position="666"/>
    </location>
</feature>
<feature type="compositionally biased region" description="Basic and acidic residues" evidence="4">
    <location>
        <begin position="609"/>
        <end position="653"/>
    </location>
</feature>
<evidence type="ECO:0000256" key="4">
    <source>
        <dbReference type="SAM" id="MobiDB-lite"/>
    </source>
</evidence>
<dbReference type="Pfam" id="PF00076">
    <property type="entry name" value="RRM_1"/>
    <property type="match status" value="1"/>
</dbReference>
<name>A0A0G4IC53_9ALVE</name>
<feature type="compositionally biased region" description="Low complexity" evidence="4">
    <location>
        <begin position="1253"/>
        <end position="1263"/>
    </location>
</feature>
<dbReference type="PANTHER" id="PTHR24012">
    <property type="entry name" value="RNA BINDING PROTEIN"/>
    <property type="match status" value="1"/>
</dbReference>
<dbReference type="Gene3D" id="3.30.70.330">
    <property type="match status" value="3"/>
</dbReference>
<feature type="region of interest" description="Disordered" evidence="4">
    <location>
        <begin position="1475"/>
        <end position="1590"/>
    </location>
</feature>
<feature type="compositionally biased region" description="Pro residues" evidence="4">
    <location>
        <begin position="998"/>
        <end position="1010"/>
    </location>
</feature>
<feature type="region of interest" description="Disordered" evidence="4">
    <location>
        <begin position="108"/>
        <end position="678"/>
    </location>
</feature>
<dbReference type="InterPro" id="IPR000504">
    <property type="entry name" value="RRM_dom"/>
</dbReference>
<dbReference type="PROSITE" id="PS50102">
    <property type="entry name" value="RRM"/>
    <property type="match status" value="2"/>
</dbReference>
<feature type="compositionally biased region" description="Basic and acidic residues" evidence="4">
    <location>
        <begin position="579"/>
        <end position="595"/>
    </location>
</feature>
<feature type="compositionally biased region" description="Gly residues" evidence="4">
    <location>
        <begin position="115"/>
        <end position="126"/>
    </location>
</feature>
<evidence type="ECO:0000256" key="1">
    <source>
        <dbReference type="ARBA" id="ARBA00022737"/>
    </source>
</evidence>
<sequence>MSSQRPQSGGRGGRRGGRGGSGFHHKNDQGGGRQKPPEWASQNADSIRQDGNFPLGEGGGDPLRSGGGRDRENGVKRGFVFPPPRNVSRGGFVFPPPRNVGCTVLPAGHDDGFIGDVGGGSGGHAGAHGHSHARDGPPGDYSRPGAGDSGNWGWVSDANPGGPGGGRQDWHHNHRGGRQEDPSGDPYRAPPASGDGGNWGWANQGGVDGREPSSFQQSPQSPHQQAAASSSRTTGRMQERVHVPPLDALAQAEERRKKHLIPNPYSIEFKNMKPLPELGGAPLSSPSGKSQLNASAPPYEHRQAAGNVYAWGEYHPEDRVPTSQLTQPQPQSGGGVVSRSVRDGGSRRGVSKTDRGDSIPEWARDDPHLTVGAGAGEDPYRQPRAPAHAGGGQAYEGGNFQHTDSHSHHPHAHGRPSSGKHKHRGDASQSLHGTARGDPRHTDRQMDSRGGPVGPGMPPHEGQSYGRRGADVRGPRGNERRDRAAEGVPPNDPPPHIPDNRPNDQPSYNPYGWGLMPGDRQGPSGGTPRDERPGRGTGGGQHWGDGKDVKGGHAGAQADDTWKGYTAPGQDYGHHAGAHRNDGHHAGARRDEWPSRRMGMPSDGVLIDNGREQSRMEDLWRDRDGEKEREGHYPYGGRDRQREREREGGDSGRYRGGGGGGYGGPEDPGRGARPREEWGVRGHFDDVYKVKLTSVPPQVTKQEMQEMLNQNVLHPEDVFLPLISNTNPSRNKGWCILEFGTRQEADRALRVQLKVGGRTLDTQWDTRDRPGGRDRERERRHDARRDLLPPREAGDGHGHQHETEHGDIEEDRARISSLPYNWHNEQLQDFLEKKGFSQIEDTYVCFDRGERTRNRGFGFVTFKKVEDVKRLMDMGKRGELEAEGRHMHVQQAFKRAGGDHGGRAPLSHSQREEHPPRERQQGDGKGRSREERGEGGWRRGAENEADGWGGNAKKAAGESKGGWGEVEKNGWGSGGKSGEDSGWGANDKGKGSASASVIPPPPPSAPPPQYAGPQYGTEAFNLMLTRLDYNTSRDALRRAVEAAGFRPLDVSLPPSKDPQYPGQNRGYGFVNFNTRGDAEAFLKKPFKVDGREIGVGWAKGSGDRKEGMKKEDKKEKESGKKETAGTRKERTQAPEKKTAASPTNPRVPQAQERHTTLTQPGGALTRTKAPPVKKADSFINLQYENRIGEECRELIRFSEGDDPLDLASKFLADFAEKSDPRVTQGVAAHLWNAIEQMGMRNLISPSAKDVRQTSTATPAAEAETAPKESSPDQPGEGEGEKSASSSSSSAEAAAVEVSAAIETDKPVDGEGEEEQDQEHPAMSPDSWVVLDAPDTFKEDESEALDATREDENVFPSVSSPDALAAAGDGLPPPPVSSSPAPISSPPPDTEKQSGASISPEPQRFSICDPEEDLRADVDEPDDLFQRGFEAFLGQSDTGTAPSQTLLHAGAPEDAGPAPPESLLYAGAAAEDLVGPLLGGGPVEPPADTEGEVEDAALQQQLVQGGAEEEGKVDHQPVVEEGGKEDGGEGAEGKETEKEHPGEGGKAVTLSAAEEEKDTATHCNENETGAMESNPSAEVVIESNGALVEDD</sequence>
<dbReference type="VEuPathDB" id="CryptoDB:Cvel_13049"/>
<feature type="compositionally biased region" description="Low complexity" evidence="4">
    <location>
        <begin position="321"/>
        <end position="331"/>
    </location>
</feature>
<feature type="compositionally biased region" description="Basic and acidic residues" evidence="4">
    <location>
        <begin position="468"/>
        <end position="485"/>
    </location>
</feature>
<feature type="region of interest" description="Disordered" evidence="4">
    <location>
        <begin position="762"/>
        <end position="810"/>
    </location>
</feature>
<feature type="compositionally biased region" description="Pro residues" evidence="4">
    <location>
        <begin position="1370"/>
        <end position="1387"/>
    </location>
</feature>
<feature type="region of interest" description="Disordered" evidence="4">
    <location>
        <begin position="1244"/>
        <end position="1411"/>
    </location>
</feature>
<feature type="compositionally biased region" description="Basic and acidic residues" evidence="4">
    <location>
        <begin position="667"/>
        <end position="678"/>
    </location>
</feature>
<dbReference type="InterPro" id="IPR035979">
    <property type="entry name" value="RBD_domain_sf"/>
</dbReference>
<proteinExistence type="predicted"/>
<feature type="compositionally biased region" description="Basic residues" evidence="4">
    <location>
        <begin position="408"/>
        <end position="424"/>
    </location>
</feature>
<feature type="compositionally biased region" description="Polar residues" evidence="4">
    <location>
        <begin position="1560"/>
        <end position="1575"/>
    </location>
</feature>
<gene>
    <name evidence="6" type="ORF">Cvel_13049</name>
</gene>
<feature type="compositionally biased region" description="Polar residues" evidence="4">
    <location>
        <begin position="284"/>
        <end position="294"/>
    </location>
</feature>
<keyword evidence="1" id="KW-0677">Repeat</keyword>
<feature type="compositionally biased region" description="Basic and acidic residues" evidence="4">
    <location>
        <begin position="1101"/>
        <end position="1138"/>
    </location>
</feature>
<protein>
    <recommendedName>
        <fullName evidence="5">RRM domain-containing protein</fullName>
    </recommendedName>
</protein>
<feature type="domain" description="RRM" evidence="5">
    <location>
        <begin position="811"/>
        <end position="894"/>
    </location>
</feature>
<feature type="region of interest" description="Disordered" evidence="4">
    <location>
        <begin position="1433"/>
        <end position="1461"/>
    </location>
</feature>
<evidence type="ECO:0000313" key="6">
    <source>
        <dbReference type="EMBL" id="CEM54784.1"/>
    </source>
</evidence>
<feature type="compositionally biased region" description="Low complexity" evidence="4">
    <location>
        <begin position="212"/>
        <end position="231"/>
    </location>
</feature>
<dbReference type="InterPro" id="IPR012677">
    <property type="entry name" value="Nucleotide-bd_a/b_plait_sf"/>
</dbReference>
<feature type="region of interest" description="Disordered" evidence="4">
    <location>
        <begin position="1"/>
        <end position="94"/>
    </location>
</feature>